<evidence type="ECO:0000313" key="8">
    <source>
        <dbReference type="Proteomes" id="UP000217343"/>
    </source>
</evidence>
<gene>
    <name evidence="7" type="ORF">MYMAC_003592</name>
</gene>
<dbReference type="KEGG" id="mmas:MYMAC_003592"/>
<proteinExistence type="predicted"/>
<feature type="binding site" evidence="4">
    <location>
        <position position="68"/>
    </location>
    <ligand>
        <name>substrate</name>
    </ligand>
</feature>
<dbReference type="EMBL" id="CP022203">
    <property type="protein sequence ID" value="ATB47969.1"/>
    <property type="molecule type" value="Genomic_DNA"/>
</dbReference>
<feature type="binding site" evidence="4">
    <location>
        <position position="126"/>
    </location>
    <ligand>
        <name>substrate</name>
    </ligand>
</feature>
<dbReference type="SUPFAM" id="SSF51621">
    <property type="entry name" value="Phosphoenolpyruvate/pyruvate domain"/>
    <property type="match status" value="1"/>
</dbReference>
<dbReference type="Pfam" id="PF03328">
    <property type="entry name" value="HpcH_HpaI"/>
    <property type="match status" value="1"/>
</dbReference>
<feature type="binding site" evidence="5">
    <location>
        <position position="153"/>
    </location>
    <ligand>
        <name>Mg(2+)</name>
        <dbReference type="ChEBI" id="CHEBI:18420"/>
    </ligand>
</feature>
<keyword evidence="2 5" id="KW-0479">Metal-binding</keyword>
<evidence type="ECO:0000256" key="3">
    <source>
        <dbReference type="ARBA" id="ARBA00022842"/>
    </source>
</evidence>
<keyword evidence="7" id="KW-0456">Lyase</keyword>
<dbReference type="GO" id="GO:0016829">
    <property type="term" value="F:lyase activity"/>
    <property type="evidence" value="ECO:0007669"/>
    <property type="project" value="UniProtKB-KW"/>
</dbReference>
<dbReference type="GO" id="GO:0006107">
    <property type="term" value="P:oxaloacetate metabolic process"/>
    <property type="evidence" value="ECO:0007669"/>
    <property type="project" value="TreeGrafter"/>
</dbReference>
<comment type="cofactor">
    <cofactor evidence="1">
        <name>Mg(2+)</name>
        <dbReference type="ChEBI" id="CHEBI:18420"/>
    </cofactor>
</comment>
<dbReference type="GO" id="GO:0000287">
    <property type="term" value="F:magnesium ion binding"/>
    <property type="evidence" value="ECO:0007669"/>
    <property type="project" value="TreeGrafter"/>
</dbReference>
<dbReference type="InterPro" id="IPR011206">
    <property type="entry name" value="Citrate_lyase_beta/mcl1/mcl2"/>
</dbReference>
<dbReference type="Gene3D" id="3.20.20.60">
    <property type="entry name" value="Phosphoenolpyruvate-binding domains"/>
    <property type="match status" value="1"/>
</dbReference>
<dbReference type="InterPro" id="IPR005000">
    <property type="entry name" value="Aldolase/citrate-lyase_domain"/>
</dbReference>
<dbReference type="PANTHER" id="PTHR32308">
    <property type="entry name" value="LYASE BETA SUBUNIT, PUTATIVE (AFU_ORTHOLOGUE AFUA_4G13030)-RELATED"/>
    <property type="match status" value="1"/>
</dbReference>
<dbReference type="PIRSF" id="PIRSF015582">
    <property type="entry name" value="Cit_lyase_B"/>
    <property type="match status" value="1"/>
</dbReference>
<dbReference type="Proteomes" id="UP000217343">
    <property type="component" value="Chromosome"/>
</dbReference>
<protein>
    <submittedName>
        <fullName evidence="7">Citrate lyase subunit beta</fullName>
    </submittedName>
</protein>
<name>A0A250JVR8_9BACT</name>
<organism evidence="7 8">
    <name type="scientific">Corallococcus macrosporus DSM 14697</name>
    <dbReference type="NCBI Taxonomy" id="1189310"/>
    <lineage>
        <taxon>Bacteria</taxon>
        <taxon>Pseudomonadati</taxon>
        <taxon>Myxococcota</taxon>
        <taxon>Myxococcia</taxon>
        <taxon>Myxococcales</taxon>
        <taxon>Cystobacterineae</taxon>
        <taxon>Myxococcaceae</taxon>
        <taxon>Corallococcus</taxon>
    </lineage>
</organism>
<accession>A0A250JVR8</accession>
<evidence type="ECO:0000259" key="6">
    <source>
        <dbReference type="Pfam" id="PF03328"/>
    </source>
</evidence>
<reference evidence="7 8" key="1">
    <citation type="submission" date="2017-06" db="EMBL/GenBank/DDBJ databases">
        <title>Sequencing and comparative analysis of myxobacterial genomes.</title>
        <authorList>
            <person name="Rupp O."/>
            <person name="Goesmann A."/>
            <person name="Sogaard-Andersen L."/>
        </authorList>
    </citation>
    <scope>NUCLEOTIDE SEQUENCE [LARGE SCALE GENOMIC DNA]</scope>
    <source>
        <strain evidence="7 8">DSM 14697</strain>
    </source>
</reference>
<feature type="domain" description="HpcH/HpaI aldolase/citrate lyase" evidence="6">
    <location>
        <begin position="8"/>
        <end position="219"/>
    </location>
</feature>
<dbReference type="AlphaFoldDB" id="A0A250JVR8"/>
<dbReference type="PANTHER" id="PTHR32308:SF0">
    <property type="entry name" value="HPCH_HPAI ALDOLASE_CITRATE LYASE DOMAIN-CONTAINING PROTEIN"/>
    <property type="match status" value="1"/>
</dbReference>
<evidence type="ECO:0000256" key="4">
    <source>
        <dbReference type="PIRSR" id="PIRSR015582-1"/>
    </source>
</evidence>
<dbReference type="InterPro" id="IPR015813">
    <property type="entry name" value="Pyrv/PenolPyrv_kinase-like_dom"/>
</dbReference>
<keyword evidence="8" id="KW-1185">Reference proteome</keyword>
<evidence type="ECO:0000256" key="5">
    <source>
        <dbReference type="PIRSR" id="PIRSR015582-2"/>
    </source>
</evidence>
<evidence type="ECO:0000313" key="7">
    <source>
        <dbReference type="EMBL" id="ATB47969.1"/>
    </source>
</evidence>
<evidence type="ECO:0000256" key="2">
    <source>
        <dbReference type="ARBA" id="ARBA00022723"/>
    </source>
</evidence>
<evidence type="ECO:0000256" key="1">
    <source>
        <dbReference type="ARBA" id="ARBA00001946"/>
    </source>
</evidence>
<dbReference type="InterPro" id="IPR040442">
    <property type="entry name" value="Pyrv_kinase-like_dom_sf"/>
</dbReference>
<feature type="binding site" evidence="5">
    <location>
        <position position="126"/>
    </location>
    <ligand>
        <name>Mg(2+)</name>
        <dbReference type="ChEBI" id="CHEBI:18420"/>
    </ligand>
</feature>
<keyword evidence="3 5" id="KW-0460">Magnesium</keyword>
<sequence>MPLSIACRSMLVTPALEPSRFDKASEVGADVGLLDLEDGVPRAFKPEARRLATEHLARGRASRPMALRINSLRTEDGLRDVLALLDRGARPDLVLLPKVESPAELQQLDALLSPRLPDVALLAIIETSRGVAAVDAIATATPRLQGLIFGAADLSAELGIPLTWEPMLYARSRIAMAAGAAGLSAIDSPCFDMEDLDAVEEETRRARALGFVGKIVIHPQQVAAVHRALRPCPRTVDHARRVVAQAEDDGLGGIRRLGGAMVGPPLVAAARRVLANEHLMEELESAPRRQGARTGDT</sequence>